<dbReference type="AlphaFoldDB" id="A0AAD6NF42"/>
<gene>
    <name evidence="1" type="ORF">Dda_9414</name>
</gene>
<sequence length="84" mass="9755">MLFYADKSSDSPNQRFFTYSVDTSTASPEAAGYITKMWTEPKLKKIGRMQFDEVADHPEYNVPHYDNFVPSSSMIFWNLDDQMS</sequence>
<dbReference type="EMBL" id="JAQGDS010000019">
    <property type="protein sequence ID" value="KAJ6255804.1"/>
    <property type="molecule type" value="Genomic_DNA"/>
</dbReference>
<name>A0AAD6NF42_DREDA</name>
<dbReference type="Proteomes" id="UP001221413">
    <property type="component" value="Unassembled WGS sequence"/>
</dbReference>
<organism evidence="1 2">
    <name type="scientific">Drechslerella dactyloides</name>
    <name type="common">Nematode-trapping fungus</name>
    <name type="synonym">Arthrobotrys dactyloides</name>
    <dbReference type="NCBI Taxonomy" id="74499"/>
    <lineage>
        <taxon>Eukaryota</taxon>
        <taxon>Fungi</taxon>
        <taxon>Dikarya</taxon>
        <taxon>Ascomycota</taxon>
        <taxon>Pezizomycotina</taxon>
        <taxon>Orbiliomycetes</taxon>
        <taxon>Orbiliales</taxon>
        <taxon>Orbiliaceae</taxon>
        <taxon>Drechslerella</taxon>
    </lineage>
</organism>
<protein>
    <submittedName>
        <fullName evidence="1">Uncharacterized protein</fullName>
    </submittedName>
</protein>
<keyword evidence="2" id="KW-1185">Reference proteome</keyword>
<comment type="caution">
    <text evidence="1">The sequence shown here is derived from an EMBL/GenBank/DDBJ whole genome shotgun (WGS) entry which is preliminary data.</text>
</comment>
<reference evidence="1" key="1">
    <citation type="submission" date="2023-01" db="EMBL/GenBank/DDBJ databases">
        <title>The chitinases involved in constricting ring structure development in the nematode-trapping fungus Drechslerella dactyloides.</title>
        <authorList>
            <person name="Wang R."/>
            <person name="Zhang L."/>
            <person name="Tang P."/>
            <person name="Li S."/>
            <person name="Liang L."/>
        </authorList>
    </citation>
    <scope>NUCLEOTIDE SEQUENCE</scope>
    <source>
        <strain evidence="1">YMF1.00031</strain>
    </source>
</reference>
<evidence type="ECO:0000313" key="2">
    <source>
        <dbReference type="Proteomes" id="UP001221413"/>
    </source>
</evidence>
<proteinExistence type="predicted"/>
<accession>A0AAD6NF42</accession>
<evidence type="ECO:0000313" key="1">
    <source>
        <dbReference type="EMBL" id="KAJ6255804.1"/>
    </source>
</evidence>